<name>A0AAE1QPB1_9SOLA</name>
<dbReference type="SMART" id="SM00848">
    <property type="entry name" value="Inhibitor_I29"/>
    <property type="match status" value="1"/>
</dbReference>
<dbReference type="SMART" id="SM00645">
    <property type="entry name" value="Pept_C1"/>
    <property type="match status" value="1"/>
</dbReference>
<dbReference type="Pfam" id="PF08246">
    <property type="entry name" value="Inhibitor_I29"/>
    <property type="match status" value="1"/>
</dbReference>
<proteinExistence type="inferred from homology"/>
<dbReference type="InterPro" id="IPR000668">
    <property type="entry name" value="Peptidase_C1A_C"/>
</dbReference>
<dbReference type="SUPFAM" id="SSF54001">
    <property type="entry name" value="Cysteine proteinases"/>
    <property type="match status" value="1"/>
</dbReference>
<reference evidence="5" key="1">
    <citation type="submission" date="2023-12" db="EMBL/GenBank/DDBJ databases">
        <title>Genome assembly of Anisodus tanguticus.</title>
        <authorList>
            <person name="Wang Y.-J."/>
        </authorList>
    </citation>
    <scope>NUCLEOTIDE SEQUENCE</scope>
    <source>
        <strain evidence="5">KB-2021</strain>
        <tissue evidence="5">Leaf</tissue>
    </source>
</reference>
<feature type="domain" description="Cathepsin propeptide inhibitor" evidence="4">
    <location>
        <begin position="6"/>
        <end position="52"/>
    </location>
</feature>
<sequence length="223" mass="24753">MDHLMNKMDDKEANRLAVFKNNLRRISLLQELDKGTAVYGINEFADLSEQEFSDRFNGLKPSKPSLKYYSEPVFDKNAPLPDKVDWREKGAVTEVKNQGSCGSCWAFSSTGNIEGINFVSTGQLVSLSEQELVDCDKKDAGCGGGLMSTAFETLIEMGGIEGESDYPYKGRGDQCKFNKDLVKVKFSSYTNLTENEQEIAQYVAQHGPVAIGINASMMQFYFG</sequence>
<dbReference type="PANTHER" id="PTHR12411">
    <property type="entry name" value="CYSTEINE PROTEASE FAMILY C1-RELATED"/>
    <property type="match status" value="1"/>
</dbReference>
<dbReference type="EMBL" id="JAVYJV010000027">
    <property type="protein sequence ID" value="KAK4337424.1"/>
    <property type="molecule type" value="Genomic_DNA"/>
</dbReference>
<comment type="caution">
    <text evidence="5">The sequence shown here is derived from an EMBL/GenBank/DDBJ whole genome shotgun (WGS) entry which is preliminary data.</text>
</comment>
<dbReference type="InterPro" id="IPR038765">
    <property type="entry name" value="Papain-like_cys_pep_sf"/>
</dbReference>
<accession>A0AAE1QPB1</accession>
<keyword evidence="6" id="KW-1185">Reference proteome</keyword>
<dbReference type="AlphaFoldDB" id="A0AAE1QPB1"/>
<dbReference type="InterPro" id="IPR013128">
    <property type="entry name" value="Peptidase_C1A"/>
</dbReference>
<gene>
    <name evidence="5" type="ORF">RND71_043535</name>
</gene>
<evidence type="ECO:0000313" key="6">
    <source>
        <dbReference type="Proteomes" id="UP001291623"/>
    </source>
</evidence>
<dbReference type="Pfam" id="PF00112">
    <property type="entry name" value="Peptidase_C1"/>
    <property type="match status" value="1"/>
</dbReference>
<dbReference type="PROSITE" id="PS00139">
    <property type="entry name" value="THIOL_PROTEASE_CYS"/>
    <property type="match status" value="1"/>
</dbReference>
<evidence type="ECO:0000259" key="3">
    <source>
        <dbReference type="SMART" id="SM00645"/>
    </source>
</evidence>
<dbReference type="Proteomes" id="UP001291623">
    <property type="component" value="Unassembled WGS sequence"/>
</dbReference>
<dbReference type="InterPro" id="IPR013201">
    <property type="entry name" value="Prot_inhib_I29"/>
</dbReference>
<dbReference type="GO" id="GO:0008234">
    <property type="term" value="F:cysteine-type peptidase activity"/>
    <property type="evidence" value="ECO:0007669"/>
    <property type="project" value="InterPro"/>
</dbReference>
<evidence type="ECO:0000313" key="5">
    <source>
        <dbReference type="EMBL" id="KAK4337424.1"/>
    </source>
</evidence>
<dbReference type="InterPro" id="IPR039417">
    <property type="entry name" value="Peptidase_C1A_papain-like"/>
</dbReference>
<organism evidence="5 6">
    <name type="scientific">Anisodus tanguticus</name>
    <dbReference type="NCBI Taxonomy" id="243964"/>
    <lineage>
        <taxon>Eukaryota</taxon>
        <taxon>Viridiplantae</taxon>
        <taxon>Streptophyta</taxon>
        <taxon>Embryophyta</taxon>
        <taxon>Tracheophyta</taxon>
        <taxon>Spermatophyta</taxon>
        <taxon>Magnoliopsida</taxon>
        <taxon>eudicotyledons</taxon>
        <taxon>Gunneridae</taxon>
        <taxon>Pentapetalae</taxon>
        <taxon>asterids</taxon>
        <taxon>lamiids</taxon>
        <taxon>Solanales</taxon>
        <taxon>Solanaceae</taxon>
        <taxon>Solanoideae</taxon>
        <taxon>Hyoscyameae</taxon>
        <taxon>Anisodus</taxon>
    </lineage>
</organism>
<comment type="similarity">
    <text evidence="1">Belongs to the peptidase C1 family.</text>
</comment>
<evidence type="ECO:0008006" key="7">
    <source>
        <dbReference type="Google" id="ProtNLM"/>
    </source>
</evidence>
<dbReference type="InterPro" id="IPR000169">
    <property type="entry name" value="Pept_cys_AS"/>
</dbReference>
<evidence type="ECO:0000259" key="4">
    <source>
        <dbReference type="SMART" id="SM00848"/>
    </source>
</evidence>
<dbReference type="GO" id="GO:0006508">
    <property type="term" value="P:proteolysis"/>
    <property type="evidence" value="ECO:0007669"/>
    <property type="project" value="InterPro"/>
</dbReference>
<dbReference type="CDD" id="cd02248">
    <property type="entry name" value="Peptidase_C1A"/>
    <property type="match status" value="1"/>
</dbReference>
<dbReference type="Gene3D" id="3.90.70.10">
    <property type="entry name" value="Cysteine proteinases"/>
    <property type="match status" value="1"/>
</dbReference>
<keyword evidence="2" id="KW-1015">Disulfide bond</keyword>
<feature type="domain" description="Peptidase C1A papain C-terminal" evidence="3">
    <location>
        <begin position="80"/>
        <end position="223"/>
    </location>
</feature>
<evidence type="ECO:0000256" key="1">
    <source>
        <dbReference type="ARBA" id="ARBA00008455"/>
    </source>
</evidence>
<protein>
    <recommendedName>
        <fullName evidence="7">Cysteine protease</fullName>
    </recommendedName>
</protein>
<evidence type="ECO:0000256" key="2">
    <source>
        <dbReference type="ARBA" id="ARBA00023157"/>
    </source>
</evidence>